<dbReference type="HAMAP" id="MF_00037">
    <property type="entry name" value="MurB"/>
    <property type="match status" value="1"/>
</dbReference>
<dbReference type="HOGENOM" id="CLU_035304_0_0_6"/>
<keyword evidence="15 20" id="KW-0560">Oxidoreductase</keyword>
<feature type="active site" evidence="20">
    <location>
        <position position="329"/>
    </location>
</feature>
<evidence type="ECO:0000256" key="16">
    <source>
        <dbReference type="ARBA" id="ARBA00023306"/>
    </source>
</evidence>
<dbReference type="OrthoDB" id="9804753at2"/>
<reference evidence="22 24" key="1">
    <citation type="submission" date="2013-07" db="EMBL/GenBank/DDBJ databases">
        <authorList>
            <person name="Genoscope - CEA"/>
        </authorList>
    </citation>
    <scope>NUCLEOTIDE SEQUENCE [LARGE SCALE GENOMIC DNA]</scope>
    <source>
        <strain evidence="22">FRM16</strain>
        <strain evidence="24">FRM16 / DSM 17909</strain>
    </source>
</reference>
<keyword evidence="8 20" id="KW-0963">Cytoplasm</keyword>
<dbReference type="SUPFAM" id="SSF56194">
    <property type="entry name" value="Uridine diphospho-N-Acetylenolpyruvylglucosamine reductase, MurB, C-terminal domain"/>
    <property type="match status" value="1"/>
</dbReference>
<evidence type="ECO:0000256" key="7">
    <source>
        <dbReference type="ARBA" id="ARBA00015188"/>
    </source>
</evidence>
<keyword evidence="17 20" id="KW-0961">Cell wall biogenesis/degradation</keyword>
<dbReference type="KEGG" id="xdo:XDD1_0272"/>
<dbReference type="InterPro" id="IPR036318">
    <property type="entry name" value="FAD-bd_PCMH-like_sf"/>
</dbReference>
<comment type="function">
    <text evidence="2 20">Cell wall formation.</text>
</comment>
<gene>
    <name evidence="20 22" type="primary">murB</name>
    <name evidence="23" type="ORF">LY16_03557</name>
    <name evidence="22" type="ORF">XDD1_0272</name>
</gene>
<keyword evidence="11 20" id="KW-0274">FAD</keyword>
<dbReference type="InterPro" id="IPR011601">
    <property type="entry name" value="MurB_C"/>
</dbReference>
<dbReference type="EMBL" id="VNHN01000107">
    <property type="protein sequence ID" value="TYO95034.1"/>
    <property type="molecule type" value="Genomic_DNA"/>
</dbReference>
<dbReference type="EMBL" id="FO704550">
    <property type="protein sequence ID" value="CDG15980.1"/>
    <property type="molecule type" value="Genomic_DNA"/>
</dbReference>
<organism evidence="22 24">
    <name type="scientific">Xenorhabdus doucetiae</name>
    <dbReference type="NCBI Taxonomy" id="351671"/>
    <lineage>
        <taxon>Bacteria</taxon>
        <taxon>Pseudomonadati</taxon>
        <taxon>Pseudomonadota</taxon>
        <taxon>Gammaproteobacteria</taxon>
        <taxon>Enterobacterales</taxon>
        <taxon>Morganellaceae</taxon>
        <taxon>Xenorhabdus</taxon>
    </lineage>
</organism>
<dbReference type="Pfam" id="PF02873">
    <property type="entry name" value="MurB_C"/>
    <property type="match status" value="1"/>
</dbReference>
<comment type="pathway">
    <text evidence="4 20">Cell wall biogenesis; peptidoglycan biosynthesis.</text>
</comment>
<evidence type="ECO:0000256" key="4">
    <source>
        <dbReference type="ARBA" id="ARBA00004752"/>
    </source>
</evidence>
<keyword evidence="12 20" id="KW-0521">NADP</keyword>
<comment type="cofactor">
    <cofactor evidence="1 20">
        <name>FAD</name>
        <dbReference type="ChEBI" id="CHEBI:57692"/>
    </cofactor>
</comment>
<dbReference type="Proteomes" id="UP000032721">
    <property type="component" value="Chromosome"/>
</dbReference>
<evidence type="ECO:0000256" key="17">
    <source>
        <dbReference type="ARBA" id="ARBA00023316"/>
    </source>
</evidence>
<dbReference type="PROSITE" id="PS51387">
    <property type="entry name" value="FAD_PCMH"/>
    <property type="match status" value="1"/>
</dbReference>
<dbReference type="Gene3D" id="3.30.43.10">
    <property type="entry name" value="Uridine Diphospho-n-acetylenolpyruvylglucosamine Reductase, domain 2"/>
    <property type="match status" value="1"/>
</dbReference>
<evidence type="ECO:0000259" key="21">
    <source>
        <dbReference type="PROSITE" id="PS51387"/>
    </source>
</evidence>
<keyword evidence="25" id="KW-1185">Reference proteome</keyword>
<evidence type="ECO:0000256" key="18">
    <source>
        <dbReference type="ARBA" id="ARBA00031026"/>
    </source>
</evidence>
<evidence type="ECO:0000256" key="5">
    <source>
        <dbReference type="ARBA" id="ARBA00010485"/>
    </source>
</evidence>
<evidence type="ECO:0000256" key="20">
    <source>
        <dbReference type="HAMAP-Rule" id="MF_00037"/>
    </source>
</evidence>
<evidence type="ECO:0000256" key="14">
    <source>
        <dbReference type="ARBA" id="ARBA00022984"/>
    </source>
</evidence>
<dbReference type="NCBIfam" id="TIGR00179">
    <property type="entry name" value="murB"/>
    <property type="match status" value="1"/>
</dbReference>
<reference evidence="23 25" key="2">
    <citation type="submission" date="2019-07" db="EMBL/GenBank/DDBJ databases">
        <title>Genomic Encyclopedia of Type Strains, Phase I: the one thousand microbial genomes (KMG-I) project.</title>
        <authorList>
            <person name="Kyrpides N."/>
        </authorList>
    </citation>
    <scope>NUCLEOTIDE SEQUENCE [LARGE SCALE GENOMIC DNA]</scope>
    <source>
        <strain evidence="23 25">DSM 17909</strain>
    </source>
</reference>
<evidence type="ECO:0000256" key="6">
    <source>
        <dbReference type="ARBA" id="ARBA00012518"/>
    </source>
</evidence>
<dbReference type="GO" id="GO:0008360">
    <property type="term" value="P:regulation of cell shape"/>
    <property type="evidence" value="ECO:0007669"/>
    <property type="project" value="UniProtKB-KW"/>
</dbReference>
<dbReference type="InterPro" id="IPR016169">
    <property type="entry name" value="FAD-bd_PCMH_sub2"/>
</dbReference>
<dbReference type="GO" id="GO:0008762">
    <property type="term" value="F:UDP-N-acetylmuramate dehydrogenase activity"/>
    <property type="evidence" value="ECO:0007669"/>
    <property type="project" value="UniProtKB-UniRule"/>
</dbReference>
<dbReference type="RefSeq" id="WP_045968032.1">
    <property type="nucleotide sequence ID" value="NZ_CAWMED010000001.1"/>
</dbReference>
<comment type="similarity">
    <text evidence="5 20">Belongs to the MurB family.</text>
</comment>
<keyword evidence="10 20" id="KW-0285">Flavoprotein</keyword>
<evidence type="ECO:0000256" key="10">
    <source>
        <dbReference type="ARBA" id="ARBA00022630"/>
    </source>
</evidence>
<accession>A0A068QQ62</accession>
<dbReference type="GO" id="GO:0071949">
    <property type="term" value="F:FAD binding"/>
    <property type="evidence" value="ECO:0007669"/>
    <property type="project" value="InterPro"/>
</dbReference>
<evidence type="ECO:0000256" key="3">
    <source>
        <dbReference type="ARBA" id="ARBA00004496"/>
    </source>
</evidence>
<evidence type="ECO:0000313" key="23">
    <source>
        <dbReference type="EMBL" id="TYO95034.1"/>
    </source>
</evidence>
<dbReference type="SUPFAM" id="SSF56176">
    <property type="entry name" value="FAD-binding/transporter-associated domain-like"/>
    <property type="match status" value="1"/>
</dbReference>
<evidence type="ECO:0000313" key="24">
    <source>
        <dbReference type="Proteomes" id="UP000032721"/>
    </source>
</evidence>
<name>A0A068QQ62_9GAMM</name>
<dbReference type="GO" id="GO:0071555">
    <property type="term" value="P:cell wall organization"/>
    <property type="evidence" value="ECO:0007669"/>
    <property type="project" value="UniProtKB-KW"/>
</dbReference>
<dbReference type="Pfam" id="PF01565">
    <property type="entry name" value="FAD_binding_4"/>
    <property type="match status" value="1"/>
</dbReference>
<keyword evidence="14 20" id="KW-0573">Peptidoglycan synthesis</keyword>
<feature type="active site" description="Proton donor" evidence="20">
    <location>
        <position position="233"/>
    </location>
</feature>
<dbReference type="NCBIfam" id="NF000755">
    <property type="entry name" value="PRK00046.1"/>
    <property type="match status" value="1"/>
</dbReference>
<comment type="subcellular location">
    <subcellularLocation>
        <location evidence="3 20">Cytoplasm</location>
    </subcellularLocation>
</comment>
<sequence>MSVCQSTQLKAFNTFGISACADHIGIATSIESLLTLWQEAMEKDHPILLLGGGSNVLFTENFKGTVILNRILGINIQESDTAWHVHAGAGENWHELITYLFNQQIYGLENLALIPGNVGSAPIQNIGAYGIEFKQVCEYVDFVELKTGNSMRLTANECQFAYRDSIFKHQYKDDYVITAVGLRLNKKWEPILTYGALAQFSREKVTPKQIFDTVCEMRQNKLPDPALMGNAGSFFKNPIVSIELAYRIKSEYPDCPQYPHDEHNIKIAAGWLIEQCQLKGYVIGGAAVHTKQALVLINKDNATGQDIIALAAYVRNKVAEKFNIFLEPEVRFIGSEGEIDAVECIS</sequence>
<dbReference type="UniPathway" id="UPA00219"/>
<dbReference type="Proteomes" id="UP000324170">
    <property type="component" value="Unassembled WGS sequence"/>
</dbReference>
<comment type="catalytic activity">
    <reaction evidence="19 20">
        <text>UDP-N-acetyl-alpha-D-muramate + NADP(+) = UDP-N-acetyl-3-O-(1-carboxyvinyl)-alpha-D-glucosamine + NADPH + H(+)</text>
        <dbReference type="Rhea" id="RHEA:12248"/>
        <dbReference type="ChEBI" id="CHEBI:15378"/>
        <dbReference type="ChEBI" id="CHEBI:57783"/>
        <dbReference type="ChEBI" id="CHEBI:58349"/>
        <dbReference type="ChEBI" id="CHEBI:68483"/>
        <dbReference type="ChEBI" id="CHEBI:70757"/>
        <dbReference type="EC" id="1.3.1.98"/>
    </reaction>
</comment>
<dbReference type="InterPro" id="IPR016167">
    <property type="entry name" value="FAD-bd_PCMH_sub1"/>
</dbReference>
<keyword evidence="13 20" id="KW-0133">Cell shape</keyword>
<dbReference type="GO" id="GO:0005829">
    <property type="term" value="C:cytosol"/>
    <property type="evidence" value="ECO:0007669"/>
    <property type="project" value="TreeGrafter"/>
</dbReference>
<dbReference type="PANTHER" id="PTHR21071">
    <property type="entry name" value="UDP-N-ACETYLENOLPYRUVOYLGLUCOSAMINE REDUCTASE"/>
    <property type="match status" value="1"/>
</dbReference>
<evidence type="ECO:0000256" key="9">
    <source>
        <dbReference type="ARBA" id="ARBA00022618"/>
    </source>
</evidence>
<feature type="domain" description="FAD-binding PCMH-type" evidence="21">
    <location>
        <begin position="16"/>
        <end position="187"/>
    </location>
</feature>
<dbReference type="InterPro" id="IPR006094">
    <property type="entry name" value="Oxid_FAD_bind_N"/>
</dbReference>
<evidence type="ECO:0000256" key="2">
    <source>
        <dbReference type="ARBA" id="ARBA00003921"/>
    </source>
</evidence>
<proteinExistence type="inferred from homology"/>
<evidence type="ECO:0000256" key="19">
    <source>
        <dbReference type="ARBA" id="ARBA00048914"/>
    </source>
</evidence>
<protein>
    <recommendedName>
        <fullName evidence="7 20">UDP-N-acetylenolpyruvoylglucosamine reductase</fullName>
        <ecNumber evidence="6 20">1.3.1.98</ecNumber>
    </recommendedName>
    <alternativeName>
        <fullName evidence="18 20">UDP-N-acetylmuramate dehydrogenase</fullName>
    </alternativeName>
</protein>
<evidence type="ECO:0000256" key="13">
    <source>
        <dbReference type="ARBA" id="ARBA00022960"/>
    </source>
</evidence>
<dbReference type="InterPro" id="IPR003170">
    <property type="entry name" value="MurB"/>
</dbReference>
<keyword evidence="16 20" id="KW-0131">Cell cycle</keyword>
<evidence type="ECO:0000256" key="11">
    <source>
        <dbReference type="ARBA" id="ARBA00022827"/>
    </source>
</evidence>
<feature type="active site" evidence="20">
    <location>
        <position position="163"/>
    </location>
</feature>
<dbReference type="Gene3D" id="3.30.465.10">
    <property type="match status" value="1"/>
</dbReference>
<dbReference type="EC" id="1.3.1.98" evidence="6 20"/>
<keyword evidence="9 20" id="KW-0132">Cell division</keyword>
<evidence type="ECO:0000256" key="15">
    <source>
        <dbReference type="ARBA" id="ARBA00023002"/>
    </source>
</evidence>
<evidence type="ECO:0000256" key="8">
    <source>
        <dbReference type="ARBA" id="ARBA00022490"/>
    </source>
</evidence>
<evidence type="ECO:0000313" key="22">
    <source>
        <dbReference type="EMBL" id="CDG15980.1"/>
    </source>
</evidence>
<dbReference type="STRING" id="351671.XDD1_0272"/>
<evidence type="ECO:0000313" key="25">
    <source>
        <dbReference type="Proteomes" id="UP000324170"/>
    </source>
</evidence>
<dbReference type="Gene3D" id="3.90.78.10">
    <property type="entry name" value="UDP-N-acetylenolpyruvoylglucosamine reductase, C-terminal domain"/>
    <property type="match status" value="1"/>
</dbReference>
<evidence type="ECO:0000256" key="1">
    <source>
        <dbReference type="ARBA" id="ARBA00001974"/>
    </source>
</evidence>
<dbReference type="InterPro" id="IPR016166">
    <property type="entry name" value="FAD-bd_PCMH"/>
</dbReference>
<dbReference type="GO" id="GO:0051301">
    <property type="term" value="P:cell division"/>
    <property type="evidence" value="ECO:0007669"/>
    <property type="project" value="UniProtKB-KW"/>
</dbReference>
<dbReference type="GO" id="GO:0009252">
    <property type="term" value="P:peptidoglycan biosynthetic process"/>
    <property type="evidence" value="ECO:0007669"/>
    <property type="project" value="UniProtKB-UniRule"/>
</dbReference>
<dbReference type="AlphaFoldDB" id="A0A068QQ62"/>
<evidence type="ECO:0000256" key="12">
    <source>
        <dbReference type="ARBA" id="ARBA00022857"/>
    </source>
</evidence>
<dbReference type="PANTHER" id="PTHR21071:SF4">
    <property type="entry name" value="UDP-N-ACETYLENOLPYRUVOYLGLUCOSAMINE REDUCTASE"/>
    <property type="match status" value="1"/>
</dbReference>
<dbReference type="InterPro" id="IPR036635">
    <property type="entry name" value="MurB_C_sf"/>
</dbReference>